<protein>
    <submittedName>
        <fullName evidence="2">Uncharacterized protein</fullName>
    </submittedName>
</protein>
<organism evidence="2 3">
    <name type="scientific">Caenorhabditis bovis</name>
    <dbReference type="NCBI Taxonomy" id="2654633"/>
    <lineage>
        <taxon>Eukaryota</taxon>
        <taxon>Metazoa</taxon>
        <taxon>Ecdysozoa</taxon>
        <taxon>Nematoda</taxon>
        <taxon>Chromadorea</taxon>
        <taxon>Rhabditida</taxon>
        <taxon>Rhabditina</taxon>
        <taxon>Rhabditomorpha</taxon>
        <taxon>Rhabditoidea</taxon>
        <taxon>Rhabditidae</taxon>
        <taxon>Peloderinae</taxon>
        <taxon>Caenorhabditis</taxon>
    </lineage>
</organism>
<accession>A0A8S1EFJ8</accession>
<evidence type="ECO:0000313" key="3">
    <source>
        <dbReference type="Proteomes" id="UP000494206"/>
    </source>
</evidence>
<evidence type="ECO:0000313" key="2">
    <source>
        <dbReference type="EMBL" id="CAB3398795.1"/>
    </source>
</evidence>
<feature type="region of interest" description="Disordered" evidence="1">
    <location>
        <begin position="62"/>
        <end position="86"/>
    </location>
</feature>
<comment type="caution">
    <text evidence="2">The sequence shown here is derived from an EMBL/GenBank/DDBJ whole genome shotgun (WGS) entry which is preliminary data.</text>
</comment>
<dbReference type="Proteomes" id="UP000494206">
    <property type="component" value="Unassembled WGS sequence"/>
</dbReference>
<keyword evidence="3" id="KW-1185">Reference proteome</keyword>
<dbReference type="AlphaFoldDB" id="A0A8S1EFJ8"/>
<name>A0A8S1EFJ8_9PELO</name>
<evidence type="ECO:0000256" key="1">
    <source>
        <dbReference type="SAM" id="MobiDB-lite"/>
    </source>
</evidence>
<proteinExistence type="predicted"/>
<sequence>MAMRQSKARLSAICRLIIDPGSEVTDDKTGEARLQIPSAYIDSNSFQFVVDRLKELINVWPSTSTNSNNGELQEPREQRRICHADS</sequence>
<reference evidence="2 3" key="1">
    <citation type="submission" date="2020-04" db="EMBL/GenBank/DDBJ databases">
        <authorList>
            <person name="Laetsch R D."/>
            <person name="Stevens L."/>
            <person name="Kumar S."/>
            <person name="Blaxter L. M."/>
        </authorList>
    </citation>
    <scope>NUCLEOTIDE SEQUENCE [LARGE SCALE GENOMIC DNA]</scope>
</reference>
<gene>
    <name evidence="2" type="ORF">CBOVIS_LOCUS2033</name>
</gene>
<feature type="compositionally biased region" description="Polar residues" evidence="1">
    <location>
        <begin position="62"/>
        <end position="71"/>
    </location>
</feature>
<dbReference type="EMBL" id="CADEPM010000001">
    <property type="protein sequence ID" value="CAB3398795.1"/>
    <property type="molecule type" value="Genomic_DNA"/>
</dbReference>
<feature type="compositionally biased region" description="Basic and acidic residues" evidence="1">
    <location>
        <begin position="73"/>
        <end position="86"/>
    </location>
</feature>